<feature type="compositionally biased region" description="Basic and acidic residues" evidence="1">
    <location>
        <begin position="22"/>
        <end position="48"/>
    </location>
</feature>
<dbReference type="EMBL" id="LR828261">
    <property type="protein sequence ID" value="CAD0323332.1"/>
    <property type="molecule type" value="Genomic_DNA"/>
</dbReference>
<name>A0A6V7CVA0_9XANT</name>
<evidence type="ECO:0000256" key="1">
    <source>
        <dbReference type="SAM" id="MobiDB-lite"/>
    </source>
</evidence>
<dbReference type="AlphaFoldDB" id="A0A6V7CVA0"/>
<dbReference type="EMBL" id="LR828261">
    <property type="protein sequence ID" value="CAD0323323.1"/>
    <property type="molecule type" value="Genomic_DNA"/>
</dbReference>
<evidence type="ECO:0000313" key="2">
    <source>
        <dbReference type="EMBL" id="CAD0323323.1"/>
    </source>
</evidence>
<accession>A0A6V7CVA0</accession>
<feature type="region of interest" description="Disordered" evidence="1">
    <location>
        <begin position="1"/>
        <end position="58"/>
    </location>
</feature>
<sequence>MSTEQKQPDNVTENQHGAAESQQDRQHDEAAKQRPGQKDLQIDKENNRRPHGNAGQGE</sequence>
<proteinExistence type="predicted"/>
<feature type="compositionally biased region" description="Polar residues" evidence="1">
    <location>
        <begin position="1"/>
        <end position="15"/>
    </location>
</feature>
<organism evidence="2">
    <name type="scientific">Xanthomonas hortorum pv. pelargonii</name>
    <dbReference type="NCBI Taxonomy" id="453602"/>
    <lineage>
        <taxon>Bacteria</taxon>
        <taxon>Pseudomonadati</taxon>
        <taxon>Pseudomonadota</taxon>
        <taxon>Gammaproteobacteria</taxon>
        <taxon>Lysobacterales</taxon>
        <taxon>Lysobacteraceae</taxon>
        <taxon>Xanthomonas</taxon>
    </lineage>
</organism>
<reference evidence="2" key="1">
    <citation type="submission" date="2020-07" db="EMBL/GenBank/DDBJ databases">
        <authorList>
            <person name="Pothier F. J."/>
        </authorList>
    </citation>
    <scope>NUCLEOTIDE SEQUENCE</scope>
    <source>
        <strain evidence="2">CFBP 2533</strain>
    </source>
</reference>
<dbReference type="RefSeq" id="WP_168957353.1">
    <property type="nucleotide sequence ID" value="NZ_CP098604.1"/>
</dbReference>
<protein>
    <submittedName>
        <fullName evidence="2">Uncharacterized protein</fullName>
    </submittedName>
</protein>
<gene>
    <name evidence="2" type="ORF">CFBP2533_17340</name>
</gene>